<dbReference type="WBParaSite" id="Csp11.Scaffold605.g5620.t1">
    <property type="protein sequence ID" value="Csp11.Scaffold605.g5620.t1"/>
    <property type="gene ID" value="Csp11.Scaffold605.g5620"/>
</dbReference>
<feature type="region of interest" description="Disordered" evidence="5">
    <location>
        <begin position="309"/>
        <end position="335"/>
    </location>
</feature>
<dbReference type="CDD" id="cd16448">
    <property type="entry name" value="RING-H2"/>
    <property type="match status" value="1"/>
</dbReference>
<dbReference type="GO" id="GO:0008270">
    <property type="term" value="F:zinc ion binding"/>
    <property type="evidence" value="ECO:0007669"/>
    <property type="project" value="UniProtKB-KW"/>
</dbReference>
<keyword evidence="4" id="KW-0175">Coiled coil</keyword>
<dbReference type="PROSITE" id="PS50089">
    <property type="entry name" value="ZF_RING_2"/>
    <property type="match status" value="1"/>
</dbReference>
<keyword evidence="7" id="KW-1185">Reference proteome</keyword>
<dbReference type="InterPro" id="IPR013083">
    <property type="entry name" value="Znf_RING/FYVE/PHD"/>
</dbReference>
<feature type="coiled-coil region" evidence="4">
    <location>
        <begin position="97"/>
        <end position="178"/>
    </location>
</feature>
<keyword evidence="1 3" id="KW-0863">Zinc-finger</keyword>
<evidence type="ECO:0000256" key="2">
    <source>
        <dbReference type="ARBA" id="ARBA00022833"/>
    </source>
</evidence>
<dbReference type="eggNOG" id="KOG0827">
    <property type="taxonomic scope" value="Eukaryota"/>
</dbReference>
<organism evidence="7 8">
    <name type="scientific">Caenorhabditis tropicalis</name>
    <dbReference type="NCBI Taxonomy" id="1561998"/>
    <lineage>
        <taxon>Eukaryota</taxon>
        <taxon>Metazoa</taxon>
        <taxon>Ecdysozoa</taxon>
        <taxon>Nematoda</taxon>
        <taxon>Chromadorea</taxon>
        <taxon>Rhabditida</taxon>
        <taxon>Rhabditina</taxon>
        <taxon>Rhabditomorpha</taxon>
        <taxon>Rhabditoidea</taxon>
        <taxon>Rhabditidae</taxon>
        <taxon>Peloderinae</taxon>
        <taxon>Caenorhabditis</taxon>
    </lineage>
</organism>
<dbReference type="AlphaFoldDB" id="A0A1I7TG64"/>
<dbReference type="Proteomes" id="UP000095282">
    <property type="component" value="Unplaced"/>
</dbReference>
<dbReference type="STRING" id="1561998.A0A1I7TG64"/>
<evidence type="ECO:0000313" key="8">
    <source>
        <dbReference type="WBParaSite" id="Csp11.Scaffold605.g5620.t1"/>
    </source>
</evidence>
<dbReference type="GO" id="GO:0090734">
    <property type="term" value="C:site of DNA damage"/>
    <property type="evidence" value="ECO:0007669"/>
    <property type="project" value="TreeGrafter"/>
</dbReference>
<evidence type="ECO:0000313" key="7">
    <source>
        <dbReference type="Proteomes" id="UP000095282"/>
    </source>
</evidence>
<evidence type="ECO:0000256" key="3">
    <source>
        <dbReference type="PROSITE-ProRule" id="PRU00175"/>
    </source>
</evidence>
<sequence length="495" mass="56645">MSSTSEPPESATSTAQIRATCSICFEDLRQSDKISALVCGHVYHHGCISQWVATKRQCPSCRRSVPKNGFVEKLFFDVHRVDGDKPPDIDYREEHYILKTTLDLEKQNAEKREAETKQLKLQIKCLEKKVIKEKDRYQATVPRLETTIRHLTIDSENVESIKKELKEAKNKLKATEFYKILMNNSDQPEKQLKEYLCKNGSLDSEKFFQLQRSQIKDLTEKRRESAREVEQLKAENNALKRKAKEDASVIKTLKSSVLELRDRANVETPITNKRLRAVLDSETPPPAKRVSLGFDDSSQLIDGDLSYFKKKENKTPPEPAMKPSTSSAPFSFDDDDDDEEYFRTPKIASNAKKVEEKPKEVSEDSFDFDIVVPQSIINRIPSKSTGNVLKVKPMIPKFAKDAQVKKQTPKLSFEDSFDDFLQQQLIIKNLSKTKAIVLTEKPKNTIESSIKRYRSENILPKKTDQALSKNAIISSFFTKTTSSNSYPQKEYVTID</sequence>
<evidence type="ECO:0000256" key="1">
    <source>
        <dbReference type="ARBA" id="ARBA00022771"/>
    </source>
</evidence>
<feature type="domain" description="RING-type" evidence="6">
    <location>
        <begin position="21"/>
        <end position="62"/>
    </location>
</feature>
<dbReference type="GO" id="GO:0031297">
    <property type="term" value="P:replication fork processing"/>
    <property type="evidence" value="ECO:0007669"/>
    <property type="project" value="TreeGrafter"/>
</dbReference>
<dbReference type="InterPro" id="IPR001841">
    <property type="entry name" value="Znf_RING"/>
</dbReference>
<keyword evidence="2" id="KW-0862">Zinc</keyword>
<feature type="coiled-coil region" evidence="4">
    <location>
        <begin position="215"/>
        <end position="249"/>
    </location>
</feature>
<reference evidence="8" key="1">
    <citation type="submission" date="2016-11" db="UniProtKB">
        <authorList>
            <consortium name="WormBaseParasite"/>
        </authorList>
    </citation>
    <scope>IDENTIFICATION</scope>
</reference>
<dbReference type="Pfam" id="PF13639">
    <property type="entry name" value="zf-RING_2"/>
    <property type="match status" value="1"/>
</dbReference>
<evidence type="ECO:0000259" key="6">
    <source>
        <dbReference type="PROSITE" id="PS50089"/>
    </source>
</evidence>
<dbReference type="InterPro" id="IPR052639">
    <property type="entry name" value="TRAIP_ubiq-protein_ligase"/>
</dbReference>
<accession>A0A1I7TG64</accession>
<evidence type="ECO:0000256" key="4">
    <source>
        <dbReference type="SAM" id="Coils"/>
    </source>
</evidence>
<dbReference type="SMART" id="SM00184">
    <property type="entry name" value="RING"/>
    <property type="match status" value="1"/>
</dbReference>
<dbReference type="GO" id="GO:0061630">
    <property type="term" value="F:ubiquitin protein ligase activity"/>
    <property type="evidence" value="ECO:0007669"/>
    <property type="project" value="TreeGrafter"/>
</dbReference>
<evidence type="ECO:0000256" key="5">
    <source>
        <dbReference type="SAM" id="MobiDB-lite"/>
    </source>
</evidence>
<dbReference type="PANTHER" id="PTHR46569:SF1">
    <property type="entry name" value="E3 UBIQUITIN-PROTEIN LIGASE RFWD3-RELATED"/>
    <property type="match status" value="1"/>
</dbReference>
<keyword evidence="1 3" id="KW-0479">Metal-binding</keyword>
<dbReference type="Gene3D" id="3.30.40.10">
    <property type="entry name" value="Zinc/RING finger domain, C3HC4 (zinc finger)"/>
    <property type="match status" value="1"/>
</dbReference>
<dbReference type="GO" id="GO:0016567">
    <property type="term" value="P:protein ubiquitination"/>
    <property type="evidence" value="ECO:0007669"/>
    <property type="project" value="TreeGrafter"/>
</dbReference>
<dbReference type="PANTHER" id="PTHR46569">
    <property type="entry name" value="E3 UBIQUITIN-PROTEIN LIGASE TRAIP"/>
    <property type="match status" value="1"/>
</dbReference>
<protein>
    <submittedName>
        <fullName evidence="8">RING-type domain-containing protein</fullName>
    </submittedName>
</protein>
<dbReference type="eggNOG" id="KOG3020">
    <property type="taxonomic scope" value="Eukaryota"/>
</dbReference>
<name>A0A1I7TG64_9PELO</name>
<dbReference type="SUPFAM" id="SSF57850">
    <property type="entry name" value="RING/U-box"/>
    <property type="match status" value="1"/>
</dbReference>
<proteinExistence type="predicted"/>
<dbReference type="GO" id="GO:0005634">
    <property type="term" value="C:nucleus"/>
    <property type="evidence" value="ECO:0007669"/>
    <property type="project" value="TreeGrafter"/>
</dbReference>